<keyword evidence="11" id="KW-1133">Transmembrane helix</keyword>
<name>A0ABQ2Y1B3_9BURK</name>
<dbReference type="InterPro" id="IPR005467">
    <property type="entry name" value="His_kinase_dom"/>
</dbReference>
<dbReference type="InterPro" id="IPR003661">
    <property type="entry name" value="HisK_dim/P_dom"/>
</dbReference>
<dbReference type="SUPFAM" id="SSF47384">
    <property type="entry name" value="Homodimeric domain of signal transducing histidine kinase"/>
    <property type="match status" value="1"/>
</dbReference>
<dbReference type="InterPro" id="IPR001610">
    <property type="entry name" value="PAC"/>
</dbReference>
<evidence type="ECO:0000256" key="4">
    <source>
        <dbReference type="ARBA" id="ARBA00022553"/>
    </source>
</evidence>
<organism evidence="16 17">
    <name type="scientific">Undibacterium squillarum</name>
    <dbReference type="NCBI Taxonomy" id="1131567"/>
    <lineage>
        <taxon>Bacteria</taxon>
        <taxon>Pseudomonadati</taxon>
        <taxon>Pseudomonadota</taxon>
        <taxon>Betaproteobacteria</taxon>
        <taxon>Burkholderiales</taxon>
        <taxon>Oxalobacteraceae</taxon>
        <taxon>Undibacterium</taxon>
    </lineage>
</organism>
<dbReference type="PROSITE" id="PS50112">
    <property type="entry name" value="PAS"/>
    <property type="match status" value="1"/>
</dbReference>
<dbReference type="RefSeq" id="WP_189357331.1">
    <property type="nucleotide sequence ID" value="NZ_BMYU01000005.1"/>
</dbReference>
<dbReference type="Pfam" id="PF00989">
    <property type="entry name" value="PAS"/>
    <property type="match status" value="1"/>
</dbReference>
<evidence type="ECO:0000256" key="3">
    <source>
        <dbReference type="ARBA" id="ARBA00012438"/>
    </source>
</evidence>
<evidence type="ECO:0000256" key="10">
    <source>
        <dbReference type="SAM" id="Coils"/>
    </source>
</evidence>
<feature type="domain" description="PAC" evidence="14">
    <location>
        <begin position="312"/>
        <end position="362"/>
    </location>
</feature>
<keyword evidence="5" id="KW-0808">Transferase</keyword>
<dbReference type="Gene3D" id="6.10.340.10">
    <property type="match status" value="1"/>
</dbReference>
<feature type="domain" description="PAS" evidence="13">
    <location>
        <begin position="363"/>
        <end position="429"/>
    </location>
</feature>
<comment type="caution">
    <text evidence="16">The sequence shown here is derived from an EMBL/GenBank/DDBJ whole genome shotgun (WGS) entry which is preliminary data.</text>
</comment>
<dbReference type="CDD" id="cd06225">
    <property type="entry name" value="HAMP"/>
    <property type="match status" value="1"/>
</dbReference>
<evidence type="ECO:0000313" key="16">
    <source>
        <dbReference type="EMBL" id="GGX43865.1"/>
    </source>
</evidence>
<dbReference type="Gene3D" id="1.10.287.130">
    <property type="match status" value="1"/>
</dbReference>
<dbReference type="InterPro" id="IPR035965">
    <property type="entry name" value="PAS-like_dom_sf"/>
</dbReference>
<dbReference type="SMART" id="SM00387">
    <property type="entry name" value="HATPase_c"/>
    <property type="match status" value="1"/>
</dbReference>
<evidence type="ECO:0000256" key="7">
    <source>
        <dbReference type="ARBA" id="ARBA00022777"/>
    </source>
</evidence>
<evidence type="ECO:0000259" key="12">
    <source>
        <dbReference type="PROSITE" id="PS50109"/>
    </source>
</evidence>
<feature type="coiled-coil region" evidence="10">
    <location>
        <begin position="520"/>
        <end position="547"/>
    </location>
</feature>
<dbReference type="SMART" id="SM00304">
    <property type="entry name" value="HAMP"/>
    <property type="match status" value="1"/>
</dbReference>
<dbReference type="InterPro" id="IPR013767">
    <property type="entry name" value="PAS_fold"/>
</dbReference>
<protein>
    <recommendedName>
        <fullName evidence="3">histidine kinase</fullName>
        <ecNumber evidence="3">2.7.13.3</ecNumber>
    </recommendedName>
</protein>
<evidence type="ECO:0000256" key="8">
    <source>
        <dbReference type="ARBA" id="ARBA00022840"/>
    </source>
</evidence>
<dbReference type="InterPro" id="IPR004358">
    <property type="entry name" value="Sig_transdc_His_kin-like_C"/>
</dbReference>
<accession>A0ABQ2Y1B3</accession>
<evidence type="ECO:0000259" key="13">
    <source>
        <dbReference type="PROSITE" id="PS50112"/>
    </source>
</evidence>
<dbReference type="SUPFAM" id="SSF55874">
    <property type="entry name" value="ATPase domain of HSP90 chaperone/DNA topoisomerase II/histidine kinase"/>
    <property type="match status" value="1"/>
</dbReference>
<feature type="transmembrane region" description="Helical" evidence="11">
    <location>
        <begin position="7"/>
        <end position="25"/>
    </location>
</feature>
<keyword evidence="8" id="KW-0067">ATP-binding</keyword>
<dbReference type="Gene3D" id="3.30.450.20">
    <property type="entry name" value="PAS domain"/>
    <property type="match status" value="2"/>
</dbReference>
<dbReference type="InterPro" id="IPR036890">
    <property type="entry name" value="HATPase_C_sf"/>
</dbReference>
<keyword evidence="11" id="KW-0812">Transmembrane</keyword>
<feature type="domain" description="Histidine kinase" evidence="12">
    <location>
        <begin position="556"/>
        <end position="788"/>
    </location>
</feature>
<dbReference type="InterPro" id="IPR003594">
    <property type="entry name" value="HATPase_dom"/>
</dbReference>
<dbReference type="SUPFAM" id="SSF55785">
    <property type="entry name" value="PYP-like sensor domain (PAS domain)"/>
    <property type="match status" value="2"/>
</dbReference>
<proteinExistence type="predicted"/>
<keyword evidence="10" id="KW-0175">Coiled coil</keyword>
<dbReference type="NCBIfam" id="TIGR00229">
    <property type="entry name" value="sensory_box"/>
    <property type="match status" value="2"/>
</dbReference>
<keyword evidence="7" id="KW-0418">Kinase</keyword>
<evidence type="ECO:0000313" key="17">
    <source>
        <dbReference type="Proteomes" id="UP000653343"/>
    </source>
</evidence>
<dbReference type="CDD" id="cd00130">
    <property type="entry name" value="PAS"/>
    <property type="match status" value="2"/>
</dbReference>
<feature type="domain" description="PAC" evidence="14">
    <location>
        <begin position="452"/>
        <end position="504"/>
    </location>
</feature>
<keyword evidence="6" id="KW-0547">Nucleotide-binding</keyword>
<dbReference type="SMART" id="SM00086">
    <property type="entry name" value="PAC"/>
    <property type="match status" value="2"/>
</dbReference>
<dbReference type="InterPro" id="IPR036097">
    <property type="entry name" value="HisK_dim/P_sf"/>
</dbReference>
<dbReference type="PROSITE" id="PS50885">
    <property type="entry name" value="HAMP"/>
    <property type="match status" value="1"/>
</dbReference>
<dbReference type="PRINTS" id="PR00344">
    <property type="entry name" value="BCTRLSENSOR"/>
</dbReference>
<dbReference type="InterPro" id="IPR000014">
    <property type="entry name" value="PAS"/>
</dbReference>
<keyword evidence="17" id="KW-1185">Reference proteome</keyword>
<dbReference type="SUPFAM" id="SSF158472">
    <property type="entry name" value="HAMP domain-like"/>
    <property type="match status" value="1"/>
</dbReference>
<comment type="catalytic activity">
    <reaction evidence="1">
        <text>ATP + protein L-histidine = ADP + protein N-phospho-L-histidine.</text>
        <dbReference type="EC" id="2.7.13.3"/>
    </reaction>
</comment>
<evidence type="ECO:0000256" key="9">
    <source>
        <dbReference type="ARBA" id="ARBA00023012"/>
    </source>
</evidence>
<dbReference type="SMART" id="SM00091">
    <property type="entry name" value="PAS"/>
    <property type="match status" value="2"/>
</dbReference>
<evidence type="ECO:0000256" key="6">
    <source>
        <dbReference type="ARBA" id="ARBA00022741"/>
    </source>
</evidence>
<dbReference type="InterPro" id="IPR000700">
    <property type="entry name" value="PAS-assoc_C"/>
</dbReference>
<evidence type="ECO:0000256" key="5">
    <source>
        <dbReference type="ARBA" id="ARBA00022679"/>
    </source>
</evidence>
<gene>
    <name evidence="16" type="ORF">GCM10010946_22980</name>
</gene>
<dbReference type="Pfam" id="PF00672">
    <property type="entry name" value="HAMP"/>
    <property type="match status" value="1"/>
</dbReference>
<dbReference type="PANTHER" id="PTHR43065:SF47">
    <property type="match status" value="1"/>
</dbReference>
<keyword evidence="9" id="KW-0902">Two-component regulatory system</keyword>
<evidence type="ECO:0000259" key="15">
    <source>
        <dbReference type="PROSITE" id="PS50885"/>
    </source>
</evidence>
<reference evidence="17" key="1">
    <citation type="journal article" date="2019" name="Int. J. Syst. Evol. Microbiol.">
        <title>The Global Catalogue of Microorganisms (GCM) 10K type strain sequencing project: providing services to taxonomists for standard genome sequencing and annotation.</title>
        <authorList>
            <consortium name="The Broad Institute Genomics Platform"/>
            <consortium name="The Broad Institute Genome Sequencing Center for Infectious Disease"/>
            <person name="Wu L."/>
            <person name="Ma J."/>
        </authorList>
    </citation>
    <scope>NUCLEOTIDE SEQUENCE [LARGE SCALE GENOMIC DNA]</scope>
    <source>
        <strain evidence="17">KCTC 23917</strain>
    </source>
</reference>
<dbReference type="PROSITE" id="PS50113">
    <property type="entry name" value="PAC"/>
    <property type="match status" value="2"/>
</dbReference>
<comment type="subcellular location">
    <subcellularLocation>
        <location evidence="2">Membrane</location>
    </subcellularLocation>
</comment>
<dbReference type="EC" id="2.7.13.3" evidence="3"/>
<dbReference type="CDD" id="cd00075">
    <property type="entry name" value="HATPase"/>
    <property type="match status" value="1"/>
</dbReference>
<feature type="domain" description="HAMP" evidence="15">
    <location>
        <begin position="174"/>
        <end position="226"/>
    </location>
</feature>
<dbReference type="Pfam" id="PF13426">
    <property type="entry name" value="PAS_9"/>
    <property type="match status" value="1"/>
</dbReference>
<dbReference type="EMBL" id="BMYU01000005">
    <property type="protein sequence ID" value="GGX43865.1"/>
    <property type="molecule type" value="Genomic_DNA"/>
</dbReference>
<evidence type="ECO:0000256" key="2">
    <source>
        <dbReference type="ARBA" id="ARBA00004370"/>
    </source>
</evidence>
<evidence type="ECO:0000259" key="14">
    <source>
        <dbReference type="PROSITE" id="PS50113"/>
    </source>
</evidence>
<dbReference type="Gene3D" id="3.30.565.10">
    <property type="entry name" value="Histidine kinase-like ATPase, C-terminal domain"/>
    <property type="match status" value="1"/>
</dbReference>
<dbReference type="PROSITE" id="PS50109">
    <property type="entry name" value="HIS_KIN"/>
    <property type="match status" value="1"/>
</dbReference>
<keyword evidence="4" id="KW-0597">Phosphoprotein</keyword>
<evidence type="ECO:0000256" key="1">
    <source>
        <dbReference type="ARBA" id="ARBA00000085"/>
    </source>
</evidence>
<dbReference type="Proteomes" id="UP000653343">
    <property type="component" value="Unassembled WGS sequence"/>
</dbReference>
<keyword evidence="11" id="KW-0472">Membrane</keyword>
<dbReference type="InterPro" id="IPR003660">
    <property type="entry name" value="HAMP_dom"/>
</dbReference>
<feature type="transmembrane region" description="Helical" evidence="11">
    <location>
        <begin position="155"/>
        <end position="176"/>
    </location>
</feature>
<sequence length="789" mass="87120">MKLSLRWKLVLGSLLIEVVMLSFLVTNSVRLNEAHLQQLAAIRLREVSVLLNASLGPSLVQQDFASVTEVFRQSRSQEGITYFLLYDNTGQLVAADGWEGIPPQHRAGLQLQTNQHRMDSQVDIVVAGQAYGSLYFGMSTAFLDQSRAALLAESIMIAGLEVILSLLGLLVLGTWLTRHLKTLETAALAISAGQFNVRLPEHSEDELGVVARALNRMGDELHNEMAAMRNSEQQQRELVVRLQAVFDAVPDYLSLSRLQDGKILSVNAGFSSLTGYPGDFAIGRTTVELGIWANQAHREIWISKLLSAGSLADYQTSLRTSDNRIIIVLLSAKLLDIDGQPHIVAICKDITERLQIQARIEKARRDLQDVLDAASEVSIIATDLDGVITMFNRGAEKLLGFQAEEMVHTLTPAVFHDPQEMQQRQEELRARYGSRVEGIGLFTVVAIEQGSEIRNWTYIRRDGQRKTVSLAVTAMRDGGGQVIGFLGVARDITPQREAEHALATLNNELELRVTERTAALQQANFELGEAMDQLRIAQDELVRSEKMTALGNMVAVVAHELNTPIGNSLTVASTMHDRCADVGRQFDNNQLRKSGLQEFLMAEHEGSDILLRSLRRASELITNFKHVAVDQTTGQRRAFDLKEVMEDVVSVLSPMLRKTAYKLELQIPAGLQMDSFPGPLEQVITNLMTNALTHAFEDRDTGMMRLQAESRDAAHVELRFSDDGVGIPADHLSRIFDPFFTTKMGRGGTGLGLNIVHNIVTKTLGGQLEVCSHAGTGTTFILRLPVIAP</sequence>
<feature type="transmembrane region" description="Helical" evidence="11">
    <location>
        <begin position="124"/>
        <end position="143"/>
    </location>
</feature>
<dbReference type="CDD" id="cd00082">
    <property type="entry name" value="HisKA"/>
    <property type="match status" value="1"/>
</dbReference>
<dbReference type="Pfam" id="PF02518">
    <property type="entry name" value="HATPase_c"/>
    <property type="match status" value="1"/>
</dbReference>
<evidence type="ECO:0000256" key="11">
    <source>
        <dbReference type="SAM" id="Phobius"/>
    </source>
</evidence>
<dbReference type="PANTHER" id="PTHR43065">
    <property type="entry name" value="SENSOR HISTIDINE KINASE"/>
    <property type="match status" value="1"/>
</dbReference>